<keyword evidence="8" id="KW-1185">Reference proteome</keyword>
<feature type="transmembrane region" description="Helical" evidence="5">
    <location>
        <begin position="317"/>
        <end position="339"/>
    </location>
</feature>
<feature type="transmembrane region" description="Helical" evidence="5">
    <location>
        <begin position="117"/>
        <end position="145"/>
    </location>
</feature>
<evidence type="ECO:0000256" key="4">
    <source>
        <dbReference type="ARBA" id="ARBA00023136"/>
    </source>
</evidence>
<gene>
    <name evidence="7" type="ORF">GJU40_19480</name>
</gene>
<proteinExistence type="predicted"/>
<protein>
    <recommendedName>
        <fullName evidence="6">O-antigen ligase-related domain-containing protein</fullName>
    </recommendedName>
</protein>
<feature type="transmembrane region" description="Helical" evidence="5">
    <location>
        <begin position="17"/>
        <end position="39"/>
    </location>
</feature>
<comment type="subcellular location">
    <subcellularLocation>
        <location evidence="1">Membrane</location>
        <topology evidence="1">Multi-pass membrane protein</topology>
    </subcellularLocation>
</comment>
<evidence type="ECO:0000259" key="6">
    <source>
        <dbReference type="Pfam" id="PF04932"/>
    </source>
</evidence>
<dbReference type="OrthoDB" id="2986506at2"/>
<evidence type="ECO:0000313" key="7">
    <source>
        <dbReference type="EMBL" id="MRX74304.1"/>
    </source>
</evidence>
<accession>A0A7X2J2V7</accession>
<dbReference type="PANTHER" id="PTHR37422:SF23">
    <property type="entry name" value="TEICHURONIC ACID BIOSYNTHESIS PROTEIN TUAE"/>
    <property type="match status" value="1"/>
</dbReference>
<evidence type="ECO:0000256" key="2">
    <source>
        <dbReference type="ARBA" id="ARBA00022692"/>
    </source>
</evidence>
<reference evidence="7 8" key="1">
    <citation type="submission" date="2019-11" db="EMBL/GenBank/DDBJ databases">
        <title>Bacillus lacus genome.</title>
        <authorList>
            <person name="Allen C.J."/>
            <person name="Newman J.D."/>
        </authorList>
    </citation>
    <scope>NUCLEOTIDE SEQUENCE [LARGE SCALE GENOMIC DNA]</scope>
    <source>
        <strain evidence="7 8">KCTC 33946</strain>
    </source>
</reference>
<comment type="caution">
    <text evidence="7">The sequence shown here is derived from an EMBL/GenBank/DDBJ whole genome shotgun (WGS) entry which is preliminary data.</text>
</comment>
<feature type="transmembrane region" description="Helical" evidence="5">
    <location>
        <begin position="345"/>
        <end position="363"/>
    </location>
</feature>
<evidence type="ECO:0000256" key="5">
    <source>
        <dbReference type="SAM" id="Phobius"/>
    </source>
</evidence>
<evidence type="ECO:0000256" key="1">
    <source>
        <dbReference type="ARBA" id="ARBA00004141"/>
    </source>
</evidence>
<dbReference type="Pfam" id="PF04932">
    <property type="entry name" value="Wzy_C"/>
    <property type="match status" value="1"/>
</dbReference>
<organism evidence="7 8">
    <name type="scientific">Metabacillus lacus</name>
    <dbReference type="NCBI Taxonomy" id="1983721"/>
    <lineage>
        <taxon>Bacteria</taxon>
        <taxon>Bacillati</taxon>
        <taxon>Bacillota</taxon>
        <taxon>Bacilli</taxon>
        <taxon>Bacillales</taxon>
        <taxon>Bacillaceae</taxon>
        <taxon>Metabacillus</taxon>
    </lineage>
</organism>
<name>A0A7X2J2V7_9BACI</name>
<dbReference type="PANTHER" id="PTHR37422">
    <property type="entry name" value="TEICHURONIC ACID BIOSYNTHESIS PROTEIN TUAE"/>
    <property type="match status" value="1"/>
</dbReference>
<dbReference type="Proteomes" id="UP000448867">
    <property type="component" value="Unassembled WGS sequence"/>
</dbReference>
<dbReference type="GO" id="GO:0016020">
    <property type="term" value="C:membrane"/>
    <property type="evidence" value="ECO:0007669"/>
    <property type="project" value="UniProtKB-SubCell"/>
</dbReference>
<keyword evidence="2 5" id="KW-0812">Transmembrane</keyword>
<dbReference type="AlphaFoldDB" id="A0A7X2J2V7"/>
<feature type="domain" description="O-antigen ligase-related" evidence="6">
    <location>
        <begin position="197"/>
        <end position="323"/>
    </location>
</feature>
<dbReference type="InterPro" id="IPR051533">
    <property type="entry name" value="WaaL-like"/>
</dbReference>
<dbReference type="InterPro" id="IPR007016">
    <property type="entry name" value="O-antigen_ligase-rel_domated"/>
</dbReference>
<evidence type="ECO:0000256" key="3">
    <source>
        <dbReference type="ARBA" id="ARBA00022989"/>
    </source>
</evidence>
<sequence>MNNNKLVSRLVKYKLEIGMSLCFLMPPLGILILIVIGWGKLNSMVNTREKLYVNISTFFFLTLAISAAGAAILERNGTYLLILAMVLGYLGLYLHIKETASLSSISRYQKVMIGGGIYLLLSGSFFQNFYGSNTLLGLVTGTYFIGGSPGETEGRLFGSAYNPNFTAFLLLLVLTFLIARLLKNWRAQGNILLTLLLSFVTCFAIFQTGSRSGIATMFLILLLFLFKASVKYGTVSLAVILLAKDRIIEYFPRDDDILRASLMRKDIWVQAVKIWRENPYFGTTSLGFGEAYAQTGKAAVPHAHNIFLAFFSEYGTFGGLAFLLLFSALLYKFVCLLFLNSKKKLLLNFYLLSFPVVVLTGILDHPLVSPQTALLTVILLGSFDRYTRALGFRERAALNWRRVLLRLHLVTEKPEQYSKTQKNKYKL</sequence>
<feature type="transmembrane region" description="Helical" evidence="5">
    <location>
        <begin position="189"/>
        <end position="206"/>
    </location>
</feature>
<feature type="transmembrane region" description="Helical" evidence="5">
    <location>
        <begin position="79"/>
        <end position="96"/>
    </location>
</feature>
<keyword evidence="3 5" id="KW-1133">Transmembrane helix</keyword>
<feature type="transmembrane region" description="Helical" evidence="5">
    <location>
        <begin position="51"/>
        <end position="73"/>
    </location>
</feature>
<dbReference type="RefSeq" id="WP_154309755.1">
    <property type="nucleotide sequence ID" value="NZ_WKKI01000076.1"/>
</dbReference>
<feature type="transmembrane region" description="Helical" evidence="5">
    <location>
        <begin position="165"/>
        <end position="182"/>
    </location>
</feature>
<keyword evidence="4 5" id="KW-0472">Membrane</keyword>
<dbReference type="EMBL" id="WKKI01000076">
    <property type="protein sequence ID" value="MRX74304.1"/>
    <property type="molecule type" value="Genomic_DNA"/>
</dbReference>
<evidence type="ECO:0000313" key="8">
    <source>
        <dbReference type="Proteomes" id="UP000448867"/>
    </source>
</evidence>